<evidence type="ECO:0000256" key="19">
    <source>
        <dbReference type="PROSITE-ProRule" id="PRU00461"/>
    </source>
</evidence>
<dbReference type="FunFam" id="2.120.10.30:FF:000241">
    <property type="entry name" value="Low-density lipoprotein receptor-related protein 6"/>
    <property type="match status" value="1"/>
</dbReference>
<dbReference type="FunFam" id="4.10.400.10:FF:000005">
    <property type="entry name" value="low-density lipoprotein receptor-related protein 1B"/>
    <property type="match status" value="1"/>
</dbReference>
<keyword evidence="15" id="KW-0675">Receptor</keyword>
<feature type="domain" description="EGF-like" evidence="21">
    <location>
        <begin position="463"/>
        <end position="502"/>
    </location>
</feature>
<evidence type="ECO:0000256" key="10">
    <source>
        <dbReference type="ARBA" id="ARBA00022737"/>
    </source>
</evidence>
<dbReference type="GO" id="GO:0016324">
    <property type="term" value="C:apical plasma membrane"/>
    <property type="evidence" value="ECO:0007669"/>
    <property type="project" value="TreeGrafter"/>
</dbReference>
<evidence type="ECO:0000256" key="4">
    <source>
        <dbReference type="ARBA" id="ARBA00022475"/>
    </source>
</evidence>
<dbReference type="SUPFAM" id="SSF63825">
    <property type="entry name" value="YWTD domain"/>
    <property type="match status" value="1"/>
</dbReference>
<dbReference type="PANTHER" id="PTHR22722:SF14">
    <property type="entry name" value="MEGALIN, ISOFORM A"/>
    <property type="match status" value="1"/>
</dbReference>
<dbReference type="FunFam" id="4.10.400.10:FF:000002">
    <property type="entry name" value="Low-density lipoprotein receptor-related protein 1"/>
    <property type="match status" value="2"/>
</dbReference>
<dbReference type="GO" id="GO:0042562">
    <property type="term" value="F:hormone binding"/>
    <property type="evidence" value="ECO:0007669"/>
    <property type="project" value="TreeGrafter"/>
</dbReference>
<feature type="disulfide bond" evidence="18">
    <location>
        <begin position="86"/>
        <end position="98"/>
    </location>
</feature>
<evidence type="ECO:0000256" key="15">
    <source>
        <dbReference type="ARBA" id="ARBA00023170"/>
    </source>
</evidence>
<feature type="disulfide bond" evidence="18">
    <location>
        <begin position="217"/>
        <end position="235"/>
    </location>
</feature>
<comment type="similarity">
    <text evidence="3">Belongs to the LDLR family.</text>
</comment>
<evidence type="ECO:0000256" key="1">
    <source>
        <dbReference type="ARBA" id="ARBA00004251"/>
    </source>
</evidence>
<dbReference type="SUPFAM" id="SSF48552">
    <property type="entry name" value="Serum albumin-like"/>
    <property type="match status" value="1"/>
</dbReference>
<dbReference type="EMBL" id="KL367479">
    <property type="protein sequence ID" value="KFD71968.1"/>
    <property type="molecule type" value="Genomic_DNA"/>
</dbReference>
<evidence type="ECO:0000256" key="17">
    <source>
        <dbReference type="PROSITE-ProRule" id="PRU00076"/>
    </source>
</evidence>
<sequence length="1313" mass="147796">MHRSYSRYKIKMVLPADSVQLCQYLQSVDVAQARQRFTTRGRRSHQALRLLSNVEMMVPSVLLLTLCLCALIPALAVGVSNVDITCPVNNFACPSGRCIPRHWTCDGENDCGDDADEKGCESRTCQANEFKCLHNNKCISLHWQCDGSDDCGDNSDEDPAVCEKKECSSDQFKCLSDGKCIPLQWVCDGHQDCLDESDERNRQCSIRTCDKVNEFRCANGRCIPKVWECDRDNDCGDNSDEHDKCSYHCNSTDFQCKSDKRCIPYAWVCDGQLDCPDRSDEAECMDTSPALTRICKQYEFQCRDGACINKKFVCDGDVDCPDFSDEENCTHKCSFLHFQCQKDGKCIPAVYRCNGVKDCSDGSDEANCESSVKPEAKHCDPLTQFDCQNGFCIPWKEVCDKVPSCPGAKPLDEEPYVNCSNKDVNFCATTRCQQVCTNTPLGARCSCTAGYTVSPFDPKNCVDVNECNTPGTCSQICINTQGSYQCRCHHGYALQYDKRSCRAVGPFPKLLLANRVSIRQIDLLSMTAHPLVSEMSSVIAIDYSYRRRMLFWSDVVTEKIYGCPMDANYTIPNVTECLKPIVSNNVTTPDGLAVDWVHDLIYWTDTGADTISVAKFDGSFRRTLINKDLDEPRAITLDPACGVMFWTDWGAKPKIETAGMDGTNRFVIERDAIWPNGLTADLLEHRLYWVDAKLKQICSSDYFGQNKKVILNSRNRIYHPFSVTVFEEQLYWTDWSTDGVHVANKFTGENNRVVMNGIFGVMTVKVFHPAVQPDWPNKCEDSACEQLCIPTLKLAKGTFDWYKYFPGAKPYVCLCADGYVLHENARNCTSIHFLPNSSHSSSAAALSTGPMTTPSASLVQTTASEGGSNAGLVVSLLLLLLLALTLVAWVYWKRNSFNIHFSQFFSLSYPFCRRSQDHYDHLRLTLENDEYQSSTVLAGSGSGIYQPTVKEGRAGAELLPSDSGYMLSKDGDLLVGSDTLSTSHPVAFAHRIAFSPMHLLVALTYAGFWPLLTALGSSDEHFKQLHQRITWSQPIDWSPSSVDDMCKTLLEKPIGDLHVNHSDPVFQYDTDSERHGHYYLAKRCCDQAKIRDRLPCFAHLRQSFINRYCHNRGSQHACCQKEGQQRYSCFVRPYAEGDSYEVIDNHVLARRRDMDDPEHVDDHISKRSDQLREANNDDIEKTAAEDSELLLSAIEELDSEEGEYCMQNYFPEDDLDELTSEAVSGSICPSSGFATSGCEAKECCKAGALEGKTLEKKSCPYYQCRAFYKTFYNRHRSCIKHKLFCGFFFIACCERQYHKDFYGLRGVKLPVKA</sequence>
<accession>A0A085NR72</accession>
<reference evidence="22" key="1">
    <citation type="journal article" date="2014" name="Nat. Genet.">
        <title>Genome and transcriptome of the porcine whipworm Trichuris suis.</title>
        <authorList>
            <person name="Jex A.R."/>
            <person name="Nejsum P."/>
            <person name="Schwarz E.M."/>
            <person name="Hu L."/>
            <person name="Young N.D."/>
            <person name="Hall R.S."/>
            <person name="Korhonen P.K."/>
            <person name="Liao S."/>
            <person name="Thamsborg S."/>
            <person name="Xia J."/>
            <person name="Xu P."/>
            <person name="Wang S."/>
            <person name="Scheerlinck J.P."/>
            <person name="Hofmann A."/>
            <person name="Sternberg P.W."/>
            <person name="Wang J."/>
            <person name="Gasser R.B."/>
        </authorList>
    </citation>
    <scope>NUCLEOTIDE SEQUENCE [LARGE SCALE GENOMIC DNA]</scope>
    <source>
        <strain evidence="22">DCEP-RM93F</strain>
    </source>
</reference>
<dbReference type="SUPFAM" id="SSF57424">
    <property type="entry name" value="LDL receptor-like module"/>
    <property type="match status" value="8"/>
</dbReference>
<keyword evidence="8 20" id="KW-0812">Transmembrane</keyword>
<evidence type="ECO:0000256" key="18">
    <source>
        <dbReference type="PROSITE-ProRule" id="PRU00124"/>
    </source>
</evidence>
<keyword evidence="13 20" id="KW-0472">Membrane</keyword>
<dbReference type="InterPro" id="IPR018097">
    <property type="entry name" value="EGF_Ca-bd_CS"/>
</dbReference>
<feature type="transmembrane region" description="Helical" evidence="20">
    <location>
        <begin position="870"/>
        <end position="892"/>
    </location>
</feature>
<evidence type="ECO:0000256" key="3">
    <source>
        <dbReference type="ARBA" id="ARBA00009939"/>
    </source>
</evidence>
<dbReference type="GO" id="GO:0005509">
    <property type="term" value="F:calcium ion binding"/>
    <property type="evidence" value="ECO:0007669"/>
    <property type="project" value="InterPro"/>
</dbReference>
<feature type="disulfide bond" evidence="18">
    <location>
        <begin position="269"/>
        <end position="284"/>
    </location>
</feature>
<feature type="repeat" description="LDL-receptor class B" evidence="19">
    <location>
        <begin position="642"/>
        <end position="684"/>
    </location>
</feature>
<keyword evidence="11" id="KW-0106">Calcium</keyword>
<dbReference type="Pfam" id="PF07645">
    <property type="entry name" value="EGF_CA"/>
    <property type="match status" value="1"/>
</dbReference>
<feature type="repeat" description="LDL-receptor class B" evidence="19">
    <location>
        <begin position="685"/>
        <end position="729"/>
    </location>
</feature>
<keyword evidence="12 20" id="KW-1133">Transmembrane helix</keyword>
<keyword evidence="9" id="KW-0732">Signal</keyword>
<feature type="disulfide bond" evidence="18">
    <location>
        <begin position="353"/>
        <end position="368"/>
    </location>
</feature>
<dbReference type="Gene3D" id="2.120.10.30">
    <property type="entry name" value="TolB, C-terminal domain"/>
    <property type="match status" value="1"/>
</dbReference>
<evidence type="ECO:0000256" key="8">
    <source>
        <dbReference type="ARBA" id="ARBA00022692"/>
    </source>
</evidence>
<dbReference type="PRINTS" id="PR00261">
    <property type="entry name" value="LDLRECEPTOR"/>
</dbReference>
<dbReference type="InterPro" id="IPR023415">
    <property type="entry name" value="LDLR_class-A_CS"/>
</dbReference>
<dbReference type="PROSITE" id="PS00010">
    <property type="entry name" value="ASX_HYDROXYL"/>
    <property type="match status" value="1"/>
</dbReference>
<dbReference type="CDD" id="cd00112">
    <property type="entry name" value="LDLa"/>
    <property type="match status" value="7"/>
</dbReference>
<name>A0A085NR72_9BILA</name>
<dbReference type="SMART" id="SM00179">
    <property type="entry name" value="EGF_CA"/>
    <property type="match status" value="2"/>
</dbReference>
<proteinExistence type="inferred from homology"/>
<dbReference type="GO" id="GO:0005615">
    <property type="term" value="C:extracellular space"/>
    <property type="evidence" value="ECO:0007669"/>
    <property type="project" value="InterPro"/>
</dbReference>
<keyword evidence="16" id="KW-0325">Glycoprotein</keyword>
<keyword evidence="7" id="KW-0254">Endocytosis</keyword>
<organism evidence="22">
    <name type="scientific">Trichuris suis</name>
    <name type="common">pig whipworm</name>
    <dbReference type="NCBI Taxonomy" id="68888"/>
    <lineage>
        <taxon>Eukaryota</taxon>
        <taxon>Metazoa</taxon>
        <taxon>Ecdysozoa</taxon>
        <taxon>Nematoda</taxon>
        <taxon>Enoplea</taxon>
        <taxon>Dorylaimia</taxon>
        <taxon>Trichinellida</taxon>
        <taxon>Trichuridae</taxon>
        <taxon>Trichuris</taxon>
    </lineage>
</organism>
<dbReference type="FunFam" id="4.10.400.10:FF:000034">
    <property type="entry name" value="Low-density lipoprotein receptor-related protein 2"/>
    <property type="match status" value="1"/>
</dbReference>
<dbReference type="PROSITE" id="PS01187">
    <property type="entry name" value="EGF_CA"/>
    <property type="match status" value="1"/>
</dbReference>
<dbReference type="InterPro" id="IPR001881">
    <property type="entry name" value="EGF-like_Ca-bd_dom"/>
</dbReference>
<dbReference type="InterPro" id="IPR000742">
    <property type="entry name" value="EGF"/>
</dbReference>
<evidence type="ECO:0000256" key="12">
    <source>
        <dbReference type="ARBA" id="ARBA00022989"/>
    </source>
</evidence>
<keyword evidence="6 17" id="KW-0245">EGF-like domain</keyword>
<dbReference type="InterPro" id="IPR049883">
    <property type="entry name" value="NOTCH1_EGF-like"/>
</dbReference>
<evidence type="ECO:0000256" key="9">
    <source>
        <dbReference type="ARBA" id="ARBA00022729"/>
    </source>
</evidence>
<feature type="disulfide bond" evidence="18">
    <location>
        <begin position="302"/>
        <end position="320"/>
    </location>
</feature>
<dbReference type="SMART" id="SM00192">
    <property type="entry name" value="LDLa"/>
    <property type="match status" value="8"/>
</dbReference>
<evidence type="ECO:0000256" key="11">
    <source>
        <dbReference type="ARBA" id="ARBA00022837"/>
    </source>
</evidence>
<evidence type="ECO:0000313" key="22">
    <source>
        <dbReference type="EMBL" id="KFD71968.1"/>
    </source>
</evidence>
<dbReference type="Pfam" id="PF00058">
    <property type="entry name" value="Ldl_recept_b"/>
    <property type="match status" value="2"/>
</dbReference>
<dbReference type="InterPro" id="IPR000033">
    <property type="entry name" value="LDLR_classB_rpt"/>
</dbReference>
<feature type="disulfide bond" evidence="18">
    <location>
        <begin position="314"/>
        <end position="329"/>
    </location>
</feature>
<dbReference type="InterPro" id="IPR036055">
    <property type="entry name" value="LDL_receptor-like_sf"/>
</dbReference>
<evidence type="ECO:0000256" key="16">
    <source>
        <dbReference type="ARBA" id="ARBA00023180"/>
    </source>
</evidence>
<dbReference type="SUPFAM" id="SSF57196">
    <property type="entry name" value="EGF/Laminin"/>
    <property type="match status" value="2"/>
</dbReference>
<dbReference type="InterPro" id="IPR051221">
    <property type="entry name" value="LDLR-related"/>
</dbReference>
<dbReference type="Gene3D" id="4.10.400.10">
    <property type="entry name" value="Low-density Lipoprotein Receptor"/>
    <property type="match status" value="8"/>
</dbReference>
<dbReference type="FunFam" id="2.10.25.10:FF:000009">
    <property type="entry name" value="Low-density lipoprotein receptor isoform 1"/>
    <property type="match status" value="1"/>
</dbReference>
<dbReference type="PROSITE" id="PS50026">
    <property type="entry name" value="EGF_3"/>
    <property type="match status" value="1"/>
</dbReference>
<dbReference type="InterPro" id="IPR011042">
    <property type="entry name" value="6-blade_b-propeller_TolB-like"/>
</dbReference>
<evidence type="ECO:0000256" key="20">
    <source>
        <dbReference type="SAM" id="Phobius"/>
    </source>
</evidence>
<dbReference type="InterPro" id="IPR020858">
    <property type="entry name" value="Serum_albumin-like"/>
</dbReference>
<keyword evidence="10" id="KW-0677">Repeat</keyword>
<evidence type="ECO:0000259" key="21">
    <source>
        <dbReference type="PROSITE" id="PS50026"/>
    </source>
</evidence>
<feature type="transmembrane region" description="Helical" evidence="20">
    <location>
        <begin position="50"/>
        <end position="76"/>
    </location>
</feature>
<dbReference type="PROSITE" id="PS50068">
    <property type="entry name" value="LDLRA_2"/>
    <property type="match status" value="7"/>
</dbReference>
<dbReference type="PANTHER" id="PTHR22722">
    <property type="entry name" value="LOW-DENSITY LIPOPROTEIN RECEPTOR-RELATED PROTEIN 2-RELATED"/>
    <property type="match status" value="1"/>
</dbReference>
<keyword evidence="5" id="KW-0964">Secreted</keyword>
<feature type="disulfide bond" evidence="18">
    <location>
        <begin position="105"/>
        <end position="120"/>
    </location>
</feature>
<protein>
    <recommendedName>
        <fullName evidence="21">EGF-like domain-containing protein</fullName>
    </recommendedName>
</protein>
<dbReference type="PROSITE" id="PS51120">
    <property type="entry name" value="LDLRB"/>
    <property type="match status" value="3"/>
</dbReference>
<dbReference type="FunFam" id="4.10.400.10:FF:000011">
    <property type="entry name" value="Low-density lipoprotein receptor-related protein 1"/>
    <property type="match status" value="2"/>
</dbReference>
<dbReference type="PROSITE" id="PS01186">
    <property type="entry name" value="EGF_2"/>
    <property type="match status" value="1"/>
</dbReference>
<dbReference type="Proteomes" id="UP000030758">
    <property type="component" value="Unassembled WGS sequence"/>
</dbReference>
<evidence type="ECO:0000256" key="14">
    <source>
        <dbReference type="ARBA" id="ARBA00023157"/>
    </source>
</evidence>
<comment type="caution">
    <text evidence="17">Lacks conserved residue(s) required for the propagation of feature annotation.</text>
</comment>
<feature type="disulfide bond" evidence="18">
    <location>
        <begin position="93"/>
        <end position="111"/>
    </location>
</feature>
<evidence type="ECO:0000256" key="6">
    <source>
        <dbReference type="ARBA" id="ARBA00022536"/>
    </source>
</evidence>
<dbReference type="SMART" id="SM00135">
    <property type="entry name" value="LY"/>
    <property type="match status" value="5"/>
</dbReference>
<evidence type="ECO:0000256" key="2">
    <source>
        <dbReference type="ARBA" id="ARBA00004613"/>
    </source>
</evidence>
<dbReference type="PROSITE" id="PS01209">
    <property type="entry name" value="LDLRA_1"/>
    <property type="match status" value="4"/>
</dbReference>
<gene>
    <name evidence="22" type="ORF">M514_00380</name>
</gene>
<comment type="subcellular location">
    <subcellularLocation>
        <location evidence="1">Cell membrane</location>
        <topology evidence="1">Single-pass type I membrane protein</topology>
    </subcellularLocation>
    <subcellularLocation>
        <location evidence="2">Secreted</location>
    </subcellularLocation>
</comment>
<dbReference type="InterPro" id="IPR002172">
    <property type="entry name" value="LDrepeatLR_classA_rpt"/>
</dbReference>
<evidence type="ECO:0000256" key="5">
    <source>
        <dbReference type="ARBA" id="ARBA00022525"/>
    </source>
</evidence>
<evidence type="ECO:0000256" key="13">
    <source>
        <dbReference type="ARBA" id="ARBA00023136"/>
    </source>
</evidence>
<keyword evidence="14 17" id="KW-1015">Disulfide bond</keyword>
<dbReference type="GO" id="GO:0006898">
    <property type="term" value="P:receptor-mediated endocytosis"/>
    <property type="evidence" value="ECO:0007669"/>
    <property type="project" value="TreeGrafter"/>
</dbReference>
<dbReference type="GO" id="GO:0043235">
    <property type="term" value="C:receptor complex"/>
    <property type="evidence" value="ECO:0007669"/>
    <property type="project" value="TreeGrafter"/>
</dbReference>
<keyword evidence="4" id="KW-1003">Cell membrane</keyword>
<evidence type="ECO:0000256" key="7">
    <source>
        <dbReference type="ARBA" id="ARBA00022583"/>
    </source>
</evidence>
<feature type="disulfide bond" evidence="18">
    <location>
        <begin position="295"/>
        <end position="307"/>
    </location>
</feature>
<feature type="repeat" description="LDL-receptor class B" evidence="19">
    <location>
        <begin position="599"/>
        <end position="641"/>
    </location>
</feature>
<dbReference type="InterPro" id="IPR000152">
    <property type="entry name" value="EGF-type_Asp/Asn_hydroxyl_site"/>
</dbReference>
<feature type="disulfide bond" evidence="17">
    <location>
        <begin position="467"/>
        <end position="477"/>
    </location>
</feature>
<dbReference type="SMART" id="SM00181">
    <property type="entry name" value="EGF"/>
    <property type="match status" value="4"/>
</dbReference>
<dbReference type="Pfam" id="PF00057">
    <property type="entry name" value="Ldl_recept_a"/>
    <property type="match status" value="7"/>
</dbReference>
<dbReference type="Gene3D" id="2.10.25.10">
    <property type="entry name" value="Laminin"/>
    <property type="match status" value="2"/>
</dbReference>